<gene>
    <name evidence="4" type="ORF">EZS26_000867</name>
</gene>
<dbReference type="Gene3D" id="3.40.50.1820">
    <property type="entry name" value="alpha/beta hydrolase"/>
    <property type="match status" value="1"/>
</dbReference>
<protein>
    <submittedName>
        <fullName evidence="4">Dipeptidyl-peptidase 5</fullName>
        <ecNumber evidence="4">3.4.14.-</ecNumber>
    </submittedName>
</protein>
<evidence type="ECO:0000313" key="4">
    <source>
        <dbReference type="EMBL" id="KAA6302972.1"/>
    </source>
</evidence>
<dbReference type="PANTHER" id="PTHR42776:SF4">
    <property type="entry name" value="ACYLAMINO-ACID-RELEASING ENZYME"/>
    <property type="match status" value="1"/>
</dbReference>
<name>A0A5M8P3Q3_9BACT</name>
<keyword evidence="1 4" id="KW-0378">Hydrolase</keyword>
<dbReference type="GO" id="GO:0004252">
    <property type="term" value="F:serine-type endopeptidase activity"/>
    <property type="evidence" value="ECO:0007669"/>
    <property type="project" value="TreeGrafter"/>
</dbReference>
<dbReference type="EC" id="3.4.14.-" evidence="4"/>
<organism evidence="4 5">
    <name type="scientific">Candidatus Ordinivivax streblomastigis</name>
    <dbReference type="NCBI Taxonomy" id="2540710"/>
    <lineage>
        <taxon>Bacteria</taxon>
        <taxon>Pseudomonadati</taxon>
        <taxon>Bacteroidota</taxon>
        <taxon>Bacteroidia</taxon>
        <taxon>Bacteroidales</taxon>
        <taxon>Candidatus Ordinivivax</taxon>
    </lineage>
</organism>
<dbReference type="SUPFAM" id="SSF53474">
    <property type="entry name" value="alpha/beta-Hydrolases"/>
    <property type="match status" value="1"/>
</dbReference>
<reference evidence="4 5" key="1">
    <citation type="submission" date="2019-03" db="EMBL/GenBank/DDBJ databases">
        <title>Single cell metagenomics reveals metabolic interactions within the superorganism composed of flagellate Streblomastix strix and complex community of Bacteroidetes bacteria on its surface.</title>
        <authorList>
            <person name="Treitli S.C."/>
            <person name="Kolisko M."/>
            <person name="Husnik F."/>
            <person name="Keeling P."/>
            <person name="Hampl V."/>
        </authorList>
    </citation>
    <scope>NUCLEOTIDE SEQUENCE [LARGE SCALE GENOMIC DNA]</scope>
    <source>
        <strain evidence="4">St1</strain>
    </source>
</reference>
<feature type="signal peptide" evidence="2">
    <location>
        <begin position="1"/>
        <end position="26"/>
    </location>
</feature>
<sequence>MIKQLNTRTCILFFSLCCLNSLFAQKEIPVFHLTTSPLIPVNHPIALDSTDVNKKPFETHRLLQNQIDFAAVRQSKHYLDAGLDSIFHLEKRTVQTSNRDKALQLLSFQLDADRYCKAKLNILSTDFLEVYVNGKKEKSKETSEDSLSKAKALVVALTLEPGRCEIIIKRLSKAEGESQLKASIEPEKADSLAQISLSTDPKRRINIYDMIEGTRLANGSISPSGHYYLITTYTIFSGGKRVYNKELRETDTHQTLYRFPENIHPQWVSGKDQLVYAQSISTDKDLLLLDIPSFTETVLASNIQFNSFRLLPNMQGVLLSVNEEIPGDKGDLRRLLSPSERSGSFLKRSSLFFYSFQDKSYQAITFGRTKVNLNDIRHDSRKALVMTSRETITERPFTEESLLEIDLQTLQVDTLLTDSFLQEAGYSPDGKEILLIAGAEAFNGIGEKLAEGQISNWYDYQAYIYRIQSKTIHPITKDFNPKIESAEWSAYDNHIYFRTEDKDCLHVYQYNVKSGKFTLLNLPEDIISSFNLAEKQPLMLFRGENFDHAYRLYTYHLKTQKSVLLADVYKDQLDELVLSPMSDWSFTSSQNNEIEGRYYLPPNFDPQQKYPMIVYYYGGTSPTSRTFESSYPWQVYAALGYVVYVIEPSGATGYGQEFAARHVNAWGKQTADEIIEGTKQFCREHSFVDSTKVGCMGASYGGFMTQYIQTQTDFFAAAISHAGISSIASYWGEGYWGYSYSGAASAHSYPWNNAELYIKQSPLFHADKIKTPLLLLHGTADTNVPIGESIQMYNALKIAGKEVEFVQVQGENHGVSDYKKRIEWNKTMYAWFAKWLKGQPEWWDALYPEK</sequence>
<evidence type="ECO:0000256" key="2">
    <source>
        <dbReference type="SAM" id="SignalP"/>
    </source>
</evidence>
<feature type="chain" id="PRO_5024334838" evidence="2">
    <location>
        <begin position="27"/>
        <end position="850"/>
    </location>
</feature>
<dbReference type="Pfam" id="PF00326">
    <property type="entry name" value="Peptidase_S9"/>
    <property type="match status" value="1"/>
</dbReference>
<proteinExistence type="predicted"/>
<evidence type="ECO:0000259" key="3">
    <source>
        <dbReference type="Pfam" id="PF00326"/>
    </source>
</evidence>
<dbReference type="GO" id="GO:0006508">
    <property type="term" value="P:proteolysis"/>
    <property type="evidence" value="ECO:0007669"/>
    <property type="project" value="InterPro"/>
</dbReference>
<evidence type="ECO:0000256" key="1">
    <source>
        <dbReference type="ARBA" id="ARBA00022801"/>
    </source>
</evidence>
<feature type="domain" description="Peptidase S9 prolyl oligopeptidase catalytic" evidence="3">
    <location>
        <begin position="633"/>
        <end position="838"/>
    </location>
</feature>
<dbReference type="InterPro" id="IPR029058">
    <property type="entry name" value="AB_hydrolase_fold"/>
</dbReference>
<accession>A0A5M8P3Q3</accession>
<dbReference type="InterPro" id="IPR001375">
    <property type="entry name" value="Peptidase_S9_cat"/>
</dbReference>
<dbReference type="EMBL" id="SNRX01000004">
    <property type="protein sequence ID" value="KAA6302972.1"/>
    <property type="molecule type" value="Genomic_DNA"/>
</dbReference>
<dbReference type="AlphaFoldDB" id="A0A5M8P3Q3"/>
<keyword evidence="2" id="KW-0732">Signal</keyword>
<comment type="caution">
    <text evidence="4">The sequence shown here is derived from an EMBL/GenBank/DDBJ whole genome shotgun (WGS) entry which is preliminary data.</text>
</comment>
<dbReference type="SUPFAM" id="SSF82171">
    <property type="entry name" value="DPP6 N-terminal domain-like"/>
    <property type="match status" value="1"/>
</dbReference>
<evidence type="ECO:0000313" key="5">
    <source>
        <dbReference type="Proteomes" id="UP000324575"/>
    </source>
</evidence>
<dbReference type="Proteomes" id="UP000324575">
    <property type="component" value="Unassembled WGS sequence"/>
</dbReference>
<dbReference type="PANTHER" id="PTHR42776">
    <property type="entry name" value="SERINE PEPTIDASE S9 FAMILY MEMBER"/>
    <property type="match status" value="1"/>
</dbReference>